<accession>A0ABN0XXW6</accession>
<feature type="transmembrane region" description="Helical" evidence="5">
    <location>
        <begin position="483"/>
        <end position="503"/>
    </location>
</feature>
<dbReference type="CDD" id="cd06261">
    <property type="entry name" value="TM_PBP2"/>
    <property type="match status" value="1"/>
</dbReference>
<evidence type="ECO:0000259" key="6">
    <source>
        <dbReference type="PROSITE" id="PS50928"/>
    </source>
</evidence>
<reference evidence="7 8" key="1">
    <citation type="journal article" date="2019" name="Int. J. Syst. Evol. Microbiol.">
        <title>The Global Catalogue of Microorganisms (GCM) 10K type strain sequencing project: providing services to taxonomists for standard genome sequencing and annotation.</title>
        <authorList>
            <consortium name="The Broad Institute Genomics Platform"/>
            <consortium name="The Broad Institute Genome Sequencing Center for Infectious Disease"/>
            <person name="Wu L."/>
            <person name="Ma J."/>
        </authorList>
    </citation>
    <scope>NUCLEOTIDE SEQUENCE [LARGE SCALE GENOMIC DNA]</scope>
    <source>
        <strain evidence="7 8">JCM 13378</strain>
    </source>
</reference>
<evidence type="ECO:0000313" key="7">
    <source>
        <dbReference type="EMBL" id="GAA0376360.1"/>
    </source>
</evidence>
<evidence type="ECO:0000256" key="1">
    <source>
        <dbReference type="ARBA" id="ARBA00004651"/>
    </source>
</evidence>
<name>A0ABN0XXW6_9ALTE</name>
<feature type="transmembrane region" description="Helical" evidence="5">
    <location>
        <begin position="548"/>
        <end position="569"/>
    </location>
</feature>
<evidence type="ECO:0000256" key="3">
    <source>
        <dbReference type="ARBA" id="ARBA00022989"/>
    </source>
</evidence>
<feature type="transmembrane region" description="Helical" evidence="5">
    <location>
        <begin position="589"/>
        <end position="609"/>
    </location>
</feature>
<evidence type="ECO:0000313" key="8">
    <source>
        <dbReference type="Proteomes" id="UP001501757"/>
    </source>
</evidence>
<dbReference type="Gene3D" id="1.10.3720.10">
    <property type="entry name" value="MetI-like"/>
    <property type="match status" value="1"/>
</dbReference>
<protein>
    <recommendedName>
        <fullName evidence="6">ABC transmembrane type-1 domain-containing protein</fullName>
    </recommendedName>
</protein>
<dbReference type="EMBL" id="BAAAEI010000033">
    <property type="protein sequence ID" value="GAA0376360.1"/>
    <property type="molecule type" value="Genomic_DNA"/>
</dbReference>
<dbReference type="InterPro" id="IPR000515">
    <property type="entry name" value="MetI-like"/>
</dbReference>
<keyword evidence="8" id="KW-1185">Reference proteome</keyword>
<keyword evidence="5" id="KW-0813">Transport</keyword>
<dbReference type="PANTHER" id="PTHR42727">
    <property type="entry name" value="PHOSPHATE TRANSPORT SYSTEM PERMEASE PROTEIN"/>
    <property type="match status" value="1"/>
</dbReference>
<feature type="transmembrane region" description="Helical" evidence="5">
    <location>
        <begin position="448"/>
        <end position="471"/>
    </location>
</feature>
<organism evidence="7 8">
    <name type="scientific">Bowmanella denitrificans</name>
    <dbReference type="NCBI Taxonomy" id="366582"/>
    <lineage>
        <taxon>Bacteria</taxon>
        <taxon>Pseudomonadati</taxon>
        <taxon>Pseudomonadota</taxon>
        <taxon>Gammaproteobacteria</taxon>
        <taxon>Alteromonadales</taxon>
        <taxon>Alteromonadaceae</taxon>
        <taxon>Bowmanella</taxon>
    </lineage>
</organism>
<dbReference type="Proteomes" id="UP001501757">
    <property type="component" value="Unassembled WGS sequence"/>
</dbReference>
<feature type="transmembrane region" description="Helical" evidence="5">
    <location>
        <begin position="702"/>
        <end position="725"/>
    </location>
</feature>
<feature type="transmembrane region" description="Helical" evidence="5">
    <location>
        <begin position="509"/>
        <end position="528"/>
    </location>
</feature>
<dbReference type="PANTHER" id="PTHR42727:SF1">
    <property type="entry name" value="PHOSPHATE TRANSPORT SYSTEM PERMEASE"/>
    <property type="match status" value="1"/>
</dbReference>
<keyword evidence="2 5" id="KW-0812">Transmembrane</keyword>
<sequence>MLGSASGANQPRVKQLVIRSGGLYNVASSVLTGCFVQAEFQTASPGLGRRLTRDRLAARIITFGGLTVLVTLAMLIWHLLYVTAPLVLSPSLTPKAVWQLPAQEVLLLEDLQQERALITRGNDCQLAFFQVQAEQGAELSPLKQLPLDCHTKVKALHYHGGRYLTTLTSEGMLRMERLTRVGEQVLREPQLSLYLPELPEKIPANTWQVALSEDWLGIAVPGQTHWQLYWVSRLQAGQVIKQSLPASEHLLLLPSLTLAVQANAAQLTFSSPTQSNSLTLSAPVQKLLSFPGDKAFLLGFADDRVEKWSGFNDAGQFRFRPIYALAKPLEVQALQMAQGKDLGVLLGKQGELWLFLSSTGEVLAKHQGVANSKGIWLVDARLYNWNEHDVQQWRIDNISSIVSFESLWQKVWYEGYAQPDYVWQSSAAEDISQAKYSLVPLVIGSLKAALLALIIAIPLAVGAAIYTAYFVPARLRNWLKPGIELLEAVPSVVIGFIAAIWLIPIVEDYLLGMLLFLVFLPISLLLLALVQKPLSRGMSLRWQSGWELLLMIPLVLFLAWLAFVLGGVAQDWLWPQGWFPGQDNHSSKNALVVALALGIAIVPSIYSLAEDAIYEVPGHLRQASFALGATRAQTLRRVVLVAAYPGIFSSIILGLSRAFGETMIVLMVTGNTPVADWDVFAGMRSLTANIAIELPESEVNSIHYRVLFFTALLLFVFTFIINTLAELVRGRLRKHYQSV</sequence>
<comment type="caution">
    <text evidence="7">The sequence shown here is derived from an EMBL/GenBank/DDBJ whole genome shotgun (WGS) entry which is preliminary data.</text>
</comment>
<feature type="transmembrane region" description="Helical" evidence="5">
    <location>
        <begin position="56"/>
        <end position="80"/>
    </location>
</feature>
<evidence type="ECO:0000256" key="2">
    <source>
        <dbReference type="ARBA" id="ARBA00022692"/>
    </source>
</evidence>
<dbReference type="Pfam" id="PF00528">
    <property type="entry name" value="BPD_transp_1"/>
    <property type="match status" value="1"/>
</dbReference>
<comment type="subcellular location">
    <subcellularLocation>
        <location evidence="1 5">Cell membrane</location>
        <topology evidence="1 5">Multi-pass membrane protein</topology>
    </subcellularLocation>
</comment>
<feature type="domain" description="ABC transmembrane type-1" evidence="6">
    <location>
        <begin position="442"/>
        <end position="725"/>
    </location>
</feature>
<evidence type="ECO:0000256" key="4">
    <source>
        <dbReference type="ARBA" id="ARBA00023136"/>
    </source>
</evidence>
<keyword evidence="3 5" id="KW-1133">Transmembrane helix</keyword>
<gene>
    <name evidence="7" type="ORF">GCM10009092_45630</name>
</gene>
<dbReference type="PROSITE" id="PS50928">
    <property type="entry name" value="ABC_TM1"/>
    <property type="match status" value="1"/>
</dbReference>
<evidence type="ECO:0000256" key="5">
    <source>
        <dbReference type="RuleBase" id="RU363032"/>
    </source>
</evidence>
<feature type="transmembrane region" description="Helical" evidence="5">
    <location>
        <begin position="638"/>
        <end position="659"/>
    </location>
</feature>
<dbReference type="InterPro" id="IPR035906">
    <property type="entry name" value="MetI-like_sf"/>
</dbReference>
<dbReference type="RefSeq" id="WP_343847669.1">
    <property type="nucleotide sequence ID" value="NZ_BAAAEI010000033.1"/>
</dbReference>
<keyword evidence="4 5" id="KW-0472">Membrane</keyword>
<dbReference type="SUPFAM" id="SSF161098">
    <property type="entry name" value="MetI-like"/>
    <property type="match status" value="2"/>
</dbReference>
<comment type="similarity">
    <text evidence="5">Belongs to the binding-protein-dependent transport system permease family.</text>
</comment>
<proteinExistence type="inferred from homology"/>